<evidence type="ECO:0000313" key="1">
    <source>
        <dbReference type="EMBL" id="KKK73167.1"/>
    </source>
</evidence>
<accession>A0A0F8XVN5</accession>
<sequence length="156" mass="17992">LFVIDPIENAHAQSRSADDTRRQFLSKAISTTTEYTRASRLGPIIDQYNPFVRIPSLNKLEEVQKSVRVLSDPRKIDRLLKHPSIQQLQRRPEVRAVVRKLNDDPEIRNVLRSGRRMDRSMAMTLLNHPAVLELIDQPGFMEEATKVIRDADLIAR</sequence>
<organism evidence="1">
    <name type="scientific">marine sediment metagenome</name>
    <dbReference type="NCBI Taxonomy" id="412755"/>
    <lineage>
        <taxon>unclassified sequences</taxon>
        <taxon>metagenomes</taxon>
        <taxon>ecological metagenomes</taxon>
    </lineage>
</organism>
<dbReference type="AlphaFoldDB" id="A0A0F8XVN5"/>
<reference evidence="1" key="1">
    <citation type="journal article" date="2015" name="Nature">
        <title>Complex archaea that bridge the gap between prokaryotes and eukaryotes.</title>
        <authorList>
            <person name="Spang A."/>
            <person name="Saw J.H."/>
            <person name="Jorgensen S.L."/>
            <person name="Zaremba-Niedzwiedzka K."/>
            <person name="Martijn J."/>
            <person name="Lind A.E."/>
            <person name="van Eijk R."/>
            <person name="Schleper C."/>
            <person name="Guy L."/>
            <person name="Ettema T.J."/>
        </authorList>
    </citation>
    <scope>NUCLEOTIDE SEQUENCE</scope>
</reference>
<name>A0A0F8XVN5_9ZZZZ</name>
<feature type="non-terminal residue" evidence="1">
    <location>
        <position position="1"/>
    </location>
</feature>
<dbReference type="EMBL" id="LAZR01056907">
    <property type="protein sequence ID" value="KKK73167.1"/>
    <property type="molecule type" value="Genomic_DNA"/>
</dbReference>
<protein>
    <submittedName>
        <fullName evidence="1">Uncharacterized protein</fullName>
    </submittedName>
</protein>
<gene>
    <name evidence="1" type="ORF">LCGC14_2896540</name>
</gene>
<comment type="caution">
    <text evidence="1">The sequence shown here is derived from an EMBL/GenBank/DDBJ whole genome shotgun (WGS) entry which is preliminary data.</text>
</comment>
<proteinExistence type="predicted"/>